<evidence type="ECO:0000313" key="1">
    <source>
        <dbReference type="EMBL" id="MCY4726002.1"/>
    </source>
</evidence>
<organism evidence="1 2">
    <name type="scientific">Nocardioides pini</name>
    <dbReference type="NCBI Taxonomy" id="2975053"/>
    <lineage>
        <taxon>Bacteria</taxon>
        <taxon>Bacillati</taxon>
        <taxon>Actinomycetota</taxon>
        <taxon>Actinomycetes</taxon>
        <taxon>Propionibacteriales</taxon>
        <taxon>Nocardioidaceae</taxon>
        <taxon>Nocardioides</taxon>
    </lineage>
</organism>
<dbReference type="Proteomes" id="UP001074726">
    <property type="component" value="Unassembled WGS sequence"/>
</dbReference>
<proteinExistence type="predicted"/>
<name>A0ABT4CAK5_9ACTN</name>
<reference evidence="1" key="1">
    <citation type="submission" date="2022-08" db="EMBL/GenBank/DDBJ databases">
        <title>Genome sequencing of Nocardioides sp. STR2.</title>
        <authorList>
            <person name="So Y."/>
        </authorList>
    </citation>
    <scope>NUCLEOTIDE SEQUENCE</scope>
    <source>
        <strain evidence="1">STR2</strain>
    </source>
</reference>
<accession>A0ABT4CAK5</accession>
<gene>
    <name evidence="1" type="ORF">NYO98_06905</name>
</gene>
<comment type="caution">
    <text evidence="1">The sequence shown here is derived from an EMBL/GenBank/DDBJ whole genome shotgun (WGS) entry which is preliminary data.</text>
</comment>
<sequence length="170" mass="18318">MSEAPQTPGETVRGFEGITFPMRFVVPKGFSDPSTENGTRGYSIKGTTAAAAAFLIGTFTDVPTSDLPADLAAHIRQTRDELTVSNVATSEVGGRPAQTFTLTQKPGTAASDLFCVRAGACYKLLEDKPMDVTAVRTGQGLVVFWVEYAPKDRARIQGPMQTWLGSVRWE</sequence>
<dbReference type="RefSeq" id="WP_268110824.1">
    <property type="nucleotide sequence ID" value="NZ_JAPPUX010000002.1"/>
</dbReference>
<protein>
    <submittedName>
        <fullName evidence="1">Uncharacterized protein</fullName>
    </submittedName>
</protein>
<dbReference type="EMBL" id="JAPPUX010000002">
    <property type="protein sequence ID" value="MCY4726002.1"/>
    <property type="molecule type" value="Genomic_DNA"/>
</dbReference>
<evidence type="ECO:0000313" key="2">
    <source>
        <dbReference type="Proteomes" id="UP001074726"/>
    </source>
</evidence>
<keyword evidence="2" id="KW-1185">Reference proteome</keyword>